<dbReference type="Pfam" id="PF03358">
    <property type="entry name" value="FMN_red"/>
    <property type="match status" value="1"/>
</dbReference>
<dbReference type="NCBIfam" id="NF002999">
    <property type="entry name" value="PRK03767.1"/>
    <property type="match status" value="1"/>
</dbReference>
<organism evidence="5 6">
    <name type="scientific">Marinomonas phaeophyticola</name>
    <dbReference type="NCBI Taxonomy" id="3004091"/>
    <lineage>
        <taxon>Bacteria</taxon>
        <taxon>Pseudomonadati</taxon>
        <taxon>Pseudomonadota</taxon>
        <taxon>Gammaproteobacteria</taxon>
        <taxon>Oceanospirillales</taxon>
        <taxon>Oceanospirillaceae</taxon>
        <taxon>Marinomonas</taxon>
    </lineage>
</organism>
<dbReference type="EC" id="1.6.5.2" evidence="5"/>
<dbReference type="InterPro" id="IPR005025">
    <property type="entry name" value="FMN_Rdtase-like_dom"/>
</dbReference>
<dbReference type="SUPFAM" id="SSF52218">
    <property type="entry name" value="Flavoproteins"/>
    <property type="match status" value="1"/>
</dbReference>
<sequence length="199" mass="21588">MSLPYILILYYSRHGSVAEMAKYIARGVKKQTAIDVKVRQVPDVATTTTSLSPSIPEEGVPYCTLDELAECSGLILGSPSYFGSIASPLKFFLDQTSTLWMTGKLIDKPASVFTSGSSMHGGHEMCLQALATPLFHHGMIIQSQSYKAKELMQTQTGGTPYGASHLASSTNNTELSNDESALCEIQGYRLAKLVMQLNK</sequence>
<dbReference type="Proteomes" id="UP001149719">
    <property type="component" value="Unassembled WGS sequence"/>
</dbReference>
<dbReference type="GO" id="GO:0003955">
    <property type="term" value="F:NAD(P)H dehydrogenase (quinone) activity"/>
    <property type="evidence" value="ECO:0007669"/>
    <property type="project" value="UniProtKB-EC"/>
</dbReference>
<feature type="domain" description="Flavodoxin-like" evidence="4">
    <location>
        <begin position="6"/>
        <end position="190"/>
    </location>
</feature>
<dbReference type="InterPro" id="IPR029039">
    <property type="entry name" value="Flavoprotein-like_sf"/>
</dbReference>
<evidence type="ECO:0000313" key="6">
    <source>
        <dbReference type="Proteomes" id="UP001149719"/>
    </source>
</evidence>
<dbReference type="RefSeq" id="WP_269127610.1">
    <property type="nucleotide sequence ID" value="NZ_JAPUBN010000021.1"/>
</dbReference>
<dbReference type="PROSITE" id="PS50902">
    <property type="entry name" value="FLAVODOXIN_LIKE"/>
    <property type="match status" value="1"/>
</dbReference>
<reference evidence="5" key="1">
    <citation type="submission" date="2022-12" db="EMBL/GenBank/DDBJ databases">
        <title>Marinomonas 15G1-11 sp. nov, isolated from marine algae.</title>
        <authorList>
            <person name="Butt M."/>
            <person name="Choi D.G."/>
            <person name="Kim J.M."/>
            <person name="Lee J.K."/>
            <person name="Baek J.H."/>
            <person name="Jeon C.O."/>
        </authorList>
    </citation>
    <scope>NUCLEOTIDE SEQUENCE</scope>
    <source>
        <strain evidence="5">15G1-11</strain>
    </source>
</reference>
<evidence type="ECO:0000256" key="3">
    <source>
        <dbReference type="ARBA" id="ARBA00022643"/>
    </source>
</evidence>
<proteinExistence type="inferred from homology"/>
<dbReference type="Gene3D" id="3.40.50.360">
    <property type="match status" value="1"/>
</dbReference>
<dbReference type="InterPro" id="IPR008254">
    <property type="entry name" value="Flavodoxin/NO_synth"/>
</dbReference>
<gene>
    <name evidence="5" type="primary">wrbA</name>
    <name evidence="5" type="ORF">O1D97_18195</name>
</gene>
<dbReference type="EMBL" id="JAPUBN010000021">
    <property type="protein sequence ID" value="MCZ2723490.1"/>
    <property type="molecule type" value="Genomic_DNA"/>
</dbReference>
<keyword evidence="2" id="KW-0285">Flavoprotein</keyword>
<dbReference type="PANTHER" id="PTHR30546">
    <property type="entry name" value="FLAVODOXIN-RELATED PROTEIN WRBA-RELATED"/>
    <property type="match status" value="1"/>
</dbReference>
<protein>
    <submittedName>
        <fullName evidence="5">NAD(P)H:quinone oxidoreductase</fullName>
        <ecNumber evidence="5">1.6.5.2</ecNumber>
    </submittedName>
</protein>
<dbReference type="PANTHER" id="PTHR30546:SF23">
    <property type="entry name" value="FLAVOPROTEIN-LIKE PROTEIN YCP4-RELATED"/>
    <property type="match status" value="1"/>
</dbReference>
<evidence type="ECO:0000259" key="4">
    <source>
        <dbReference type="PROSITE" id="PS50902"/>
    </source>
</evidence>
<accession>A0ABT4JYK4</accession>
<evidence type="ECO:0000313" key="5">
    <source>
        <dbReference type="EMBL" id="MCZ2723490.1"/>
    </source>
</evidence>
<keyword evidence="5" id="KW-0560">Oxidoreductase</keyword>
<name>A0ABT4JYK4_9GAMM</name>
<comment type="caution">
    <text evidence="5">The sequence shown here is derived from an EMBL/GenBank/DDBJ whole genome shotgun (WGS) entry which is preliminary data.</text>
</comment>
<comment type="similarity">
    <text evidence="1">Belongs to the WrbA family.</text>
</comment>
<keyword evidence="6" id="KW-1185">Reference proteome</keyword>
<evidence type="ECO:0000256" key="1">
    <source>
        <dbReference type="ARBA" id="ARBA00006961"/>
    </source>
</evidence>
<dbReference type="NCBIfam" id="TIGR01755">
    <property type="entry name" value="flav_wrbA"/>
    <property type="match status" value="1"/>
</dbReference>
<dbReference type="InterPro" id="IPR010089">
    <property type="entry name" value="Flavoprotein_WrbA-like"/>
</dbReference>
<evidence type="ECO:0000256" key="2">
    <source>
        <dbReference type="ARBA" id="ARBA00022630"/>
    </source>
</evidence>
<keyword evidence="3" id="KW-0288">FMN</keyword>